<feature type="non-terminal residue" evidence="1">
    <location>
        <position position="158"/>
    </location>
</feature>
<dbReference type="Gene3D" id="3.90.660.10">
    <property type="match status" value="1"/>
</dbReference>
<dbReference type="InterPro" id="IPR002937">
    <property type="entry name" value="Amino_oxidase"/>
</dbReference>
<gene>
    <name evidence="1" type="ORF">YQE_00062</name>
</gene>
<dbReference type="OrthoDB" id="5046242at2759"/>
<name>N6TZN0_DENPD</name>
<organism evidence="1">
    <name type="scientific">Dendroctonus ponderosae</name>
    <name type="common">Mountain pine beetle</name>
    <dbReference type="NCBI Taxonomy" id="77166"/>
    <lineage>
        <taxon>Eukaryota</taxon>
        <taxon>Metazoa</taxon>
        <taxon>Ecdysozoa</taxon>
        <taxon>Arthropoda</taxon>
        <taxon>Hexapoda</taxon>
        <taxon>Insecta</taxon>
        <taxon>Pterygota</taxon>
        <taxon>Neoptera</taxon>
        <taxon>Endopterygota</taxon>
        <taxon>Coleoptera</taxon>
        <taxon>Polyphaga</taxon>
        <taxon>Cucujiformia</taxon>
        <taxon>Curculionidae</taxon>
        <taxon>Scolytinae</taxon>
        <taxon>Dendroctonus</taxon>
    </lineage>
</organism>
<accession>N6TZN0</accession>
<feature type="non-terminal residue" evidence="1">
    <location>
        <position position="1"/>
    </location>
</feature>
<dbReference type="AlphaFoldDB" id="N6TZN0"/>
<protein>
    <submittedName>
        <fullName evidence="1">Uncharacterized protein</fullName>
    </submittedName>
</protein>
<proteinExistence type="predicted"/>
<dbReference type="GO" id="GO:0016491">
    <property type="term" value="F:oxidoreductase activity"/>
    <property type="evidence" value="ECO:0007669"/>
    <property type="project" value="InterPro"/>
</dbReference>
<dbReference type="Pfam" id="PF01593">
    <property type="entry name" value="Amino_oxidase"/>
    <property type="match status" value="1"/>
</dbReference>
<dbReference type="Gene3D" id="3.50.50.60">
    <property type="entry name" value="FAD/NAD(P)-binding domain"/>
    <property type="match status" value="1"/>
</dbReference>
<reference evidence="1" key="1">
    <citation type="journal article" date="2013" name="Genome Biol.">
        <title>Draft genome of the mountain pine beetle, Dendroctonus ponderosae Hopkins, a major forest pest.</title>
        <authorList>
            <person name="Keeling C.I."/>
            <person name="Yuen M.M."/>
            <person name="Liao N.Y."/>
            <person name="Docking T.R."/>
            <person name="Chan S.K."/>
            <person name="Taylor G.A."/>
            <person name="Palmquist D.L."/>
            <person name="Jackman S.D."/>
            <person name="Nguyen A."/>
            <person name="Li M."/>
            <person name="Henderson H."/>
            <person name="Janes J.K."/>
            <person name="Zhao Y."/>
            <person name="Pandoh P."/>
            <person name="Moore R."/>
            <person name="Sperling F.A."/>
            <person name="Huber D.P."/>
            <person name="Birol I."/>
            <person name="Jones S.J."/>
            <person name="Bohlmann J."/>
        </authorList>
    </citation>
    <scope>NUCLEOTIDE SEQUENCE</scope>
</reference>
<sequence length="158" mass="17520">MVVAHQAKSLSPIGHQYAPDLSPIECRWDSALPIASQHRLDSYITMNGSTLKWMFALSGRINSVKFGDAFVDLGAEFCHGEENNIVFSMVENLKILQHSKNDGRVFISNGTQMKDDDAEKLIGFADSLFADETPAEGCENSISVGECLDIRYLIYRVS</sequence>
<dbReference type="HOGENOM" id="CLU_1673600_0_0_1"/>
<dbReference type="EMBL" id="KB734200">
    <property type="protein sequence ID" value="ENN83583.1"/>
    <property type="molecule type" value="Genomic_DNA"/>
</dbReference>
<evidence type="ECO:0000313" key="1">
    <source>
        <dbReference type="EMBL" id="ENN83583.1"/>
    </source>
</evidence>
<dbReference type="InterPro" id="IPR036188">
    <property type="entry name" value="FAD/NAD-bd_sf"/>
</dbReference>